<protein>
    <submittedName>
        <fullName evidence="4">Uncharacterized protein</fullName>
    </submittedName>
</protein>
<organism evidence="4 5">
    <name type="scientific">Lactuca saligna</name>
    <name type="common">Willowleaf lettuce</name>
    <dbReference type="NCBI Taxonomy" id="75948"/>
    <lineage>
        <taxon>Eukaryota</taxon>
        <taxon>Viridiplantae</taxon>
        <taxon>Streptophyta</taxon>
        <taxon>Embryophyta</taxon>
        <taxon>Tracheophyta</taxon>
        <taxon>Spermatophyta</taxon>
        <taxon>Magnoliopsida</taxon>
        <taxon>eudicotyledons</taxon>
        <taxon>Gunneridae</taxon>
        <taxon>Pentapetalae</taxon>
        <taxon>asterids</taxon>
        <taxon>campanulids</taxon>
        <taxon>Asterales</taxon>
        <taxon>Asteraceae</taxon>
        <taxon>Cichorioideae</taxon>
        <taxon>Cichorieae</taxon>
        <taxon>Lactucinae</taxon>
        <taxon>Lactuca</taxon>
    </lineage>
</organism>
<keyword evidence="5" id="KW-1185">Reference proteome</keyword>
<feature type="coiled-coil region" evidence="1">
    <location>
        <begin position="109"/>
        <end position="206"/>
    </location>
</feature>
<dbReference type="Proteomes" id="UP001177003">
    <property type="component" value="Chromosome 0"/>
</dbReference>
<dbReference type="PANTHER" id="PTHR34360:SF1">
    <property type="entry name" value="OS08G0519400 PROTEIN"/>
    <property type="match status" value="1"/>
</dbReference>
<dbReference type="PANTHER" id="PTHR34360">
    <property type="entry name" value="OS08G0519400 PROTEIN"/>
    <property type="match status" value="1"/>
</dbReference>
<evidence type="ECO:0000256" key="1">
    <source>
        <dbReference type="SAM" id="Coils"/>
    </source>
</evidence>
<keyword evidence="2" id="KW-1133">Transmembrane helix</keyword>
<feature type="transmembrane region" description="Helical" evidence="2">
    <location>
        <begin position="399"/>
        <end position="419"/>
    </location>
</feature>
<name>A0AA35UYL5_LACSI</name>
<dbReference type="Gene3D" id="1.10.287.1490">
    <property type="match status" value="1"/>
</dbReference>
<proteinExistence type="predicted"/>
<evidence type="ECO:0000313" key="5">
    <source>
        <dbReference type="Proteomes" id="UP001177003"/>
    </source>
</evidence>
<feature type="chain" id="PRO_5041214463" evidence="3">
    <location>
        <begin position="25"/>
        <end position="459"/>
    </location>
</feature>
<gene>
    <name evidence="4" type="ORF">LSALG_LOCUS4040</name>
</gene>
<keyword evidence="1" id="KW-0175">Coiled coil</keyword>
<accession>A0AA35UYL5</accession>
<feature type="signal peptide" evidence="3">
    <location>
        <begin position="1"/>
        <end position="24"/>
    </location>
</feature>
<reference evidence="4" key="1">
    <citation type="submission" date="2023-04" db="EMBL/GenBank/DDBJ databases">
        <authorList>
            <person name="Vijverberg K."/>
            <person name="Xiong W."/>
            <person name="Schranz E."/>
        </authorList>
    </citation>
    <scope>NUCLEOTIDE SEQUENCE</scope>
</reference>
<dbReference type="AlphaFoldDB" id="A0AA35UYL5"/>
<evidence type="ECO:0000256" key="3">
    <source>
        <dbReference type="SAM" id="SignalP"/>
    </source>
</evidence>
<evidence type="ECO:0000313" key="4">
    <source>
        <dbReference type="EMBL" id="CAI9263346.1"/>
    </source>
</evidence>
<dbReference type="EMBL" id="OX465086">
    <property type="protein sequence ID" value="CAI9263346.1"/>
    <property type="molecule type" value="Genomic_DNA"/>
</dbReference>
<keyword evidence="2" id="KW-0812">Transmembrane</keyword>
<keyword evidence="2" id="KW-0472">Membrane</keyword>
<evidence type="ECO:0000256" key="2">
    <source>
        <dbReference type="SAM" id="Phobius"/>
    </source>
</evidence>
<sequence>MAISKLHALLFPFLFALILTQIRADDVVDGAAVGSDDSHAFRIELDKLTSKIQSLESLIHKKTEELKSKDEIIAGKEKAIAEKEHTINEKTDSITSLRSEVASLKVKGSSDAKEQIEKAHTRSQELEKQVEKLQLELDLKTKLREALETRSKELEQKMLDINPKLQELQQTIEEQKTKLIKTERALKVAEEELMKTKNEAAVKISELTKAHSSWLPHWLAAHLASSQLYAEANWNKHGKPALDTLSLKALEKKGQAEKWAEPHVETIKTKWIPAAKEQWVMVITTVEPHVQLLTKKTKEVYSQSKEVVTPHVIKIKETVHPHFQVAKKFCKPYVDQIALATKPHLDIARETMRPYTNEAVKVYANFLESATVYHNQVKGTVEESLKKHEITKSLATKEFIWFAASAILALPVIILFRFLSAMFFGKAKKPIRNNKPSHSPYFTSILAFLSSSVFSSLRT</sequence>
<dbReference type="SUPFAM" id="SSF58113">
    <property type="entry name" value="Apolipoprotein A-I"/>
    <property type="match status" value="1"/>
</dbReference>
<keyword evidence="3" id="KW-0732">Signal</keyword>